<reference evidence="2 3" key="1">
    <citation type="submission" date="2019-09" db="EMBL/GenBank/DDBJ databases">
        <title>A chromosome-level genome assembly of the Chinese tupelo Nyssa sinensis.</title>
        <authorList>
            <person name="Yang X."/>
            <person name="Kang M."/>
            <person name="Yang Y."/>
            <person name="Xiong H."/>
            <person name="Wang M."/>
            <person name="Zhang Z."/>
            <person name="Wang Z."/>
            <person name="Wu H."/>
            <person name="Ma T."/>
            <person name="Liu J."/>
            <person name="Xi Z."/>
        </authorList>
    </citation>
    <scope>NUCLEOTIDE SEQUENCE [LARGE SCALE GENOMIC DNA]</scope>
    <source>
        <strain evidence="2">J267</strain>
        <tissue evidence="2">Leaf</tissue>
    </source>
</reference>
<organism evidence="2 3">
    <name type="scientific">Nyssa sinensis</name>
    <dbReference type="NCBI Taxonomy" id="561372"/>
    <lineage>
        <taxon>Eukaryota</taxon>
        <taxon>Viridiplantae</taxon>
        <taxon>Streptophyta</taxon>
        <taxon>Embryophyta</taxon>
        <taxon>Tracheophyta</taxon>
        <taxon>Spermatophyta</taxon>
        <taxon>Magnoliopsida</taxon>
        <taxon>eudicotyledons</taxon>
        <taxon>Gunneridae</taxon>
        <taxon>Pentapetalae</taxon>
        <taxon>asterids</taxon>
        <taxon>Cornales</taxon>
        <taxon>Nyssaceae</taxon>
        <taxon>Nyssa</taxon>
    </lineage>
</organism>
<accession>A0A5J4ZBX6</accession>
<gene>
    <name evidence="2" type="ORF">F0562_017930</name>
</gene>
<name>A0A5J4ZBX6_9ASTE</name>
<evidence type="ECO:0000256" key="1">
    <source>
        <dbReference type="SAM" id="Phobius"/>
    </source>
</evidence>
<keyword evidence="1" id="KW-0812">Transmembrane</keyword>
<evidence type="ECO:0000313" key="3">
    <source>
        <dbReference type="Proteomes" id="UP000325577"/>
    </source>
</evidence>
<keyword evidence="1" id="KW-1133">Transmembrane helix</keyword>
<sequence length="149" mass="16571">MKLLEKKKKVGALYRKDAGTGVLERGVPTVEERKKFEGERRVLRELLRRVCSNWAAAQRYKIFVCVCITVQMRIEREREITEGKKIAASGAAVVAAIGVAIAAPAAAVMEGKWRLLQAAVTTGIWRNELLFWGDDDVAAVVDGFYEVYG</sequence>
<feature type="transmembrane region" description="Helical" evidence="1">
    <location>
        <begin position="86"/>
        <end position="107"/>
    </location>
</feature>
<keyword evidence="1" id="KW-0472">Membrane</keyword>
<keyword evidence="3" id="KW-1185">Reference proteome</keyword>
<protein>
    <submittedName>
        <fullName evidence="2">Uncharacterized protein</fullName>
    </submittedName>
</protein>
<dbReference type="Proteomes" id="UP000325577">
    <property type="component" value="Linkage Group LG9"/>
</dbReference>
<dbReference type="AlphaFoldDB" id="A0A5J4ZBX6"/>
<proteinExistence type="predicted"/>
<dbReference type="EMBL" id="CM018052">
    <property type="protein sequence ID" value="KAA8514751.1"/>
    <property type="molecule type" value="Genomic_DNA"/>
</dbReference>
<evidence type="ECO:0000313" key="2">
    <source>
        <dbReference type="EMBL" id="KAA8514751.1"/>
    </source>
</evidence>